<dbReference type="SUPFAM" id="SSF53756">
    <property type="entry name" value="UDP-Glycosyltransferase/glycogen phosphorylase"/>
    <property type="match status" value="1"/>
</dbReference>
<dbReference type="InterPro" id="IPR001296">
    <property type="entry name" value="Glyco_trans_1"/>
</dbReference>
<organism evidence="3 4">
    <name type="scientific">Marichromatium bheemlicum</name>
    <dbReference type="NCBI Taxonomy" id="365339"/>
    <lineage>
        <taxon>Bacteria</taxon>
        <taxon>Pseudomonadati</taxon>
        <taxon>Pseudomonadota</taxon>
        <taxon>Gammaproteobacteria</taxon>
        <taxon>Chromatiales</taxon>
        <taxon>Chromatiaceae</taxon>
        <taxon>Marichromatium</taxon>
    </lineage>
</organism>
<dbReference type="InterPro" id="IPR050194">
    <property type="entry name" value="Glycosyltransferase_grp1"/>
</dbReference>
<dbReference type="RefSeq" id="WP_168666243.1">
    <property type="nucleotide sequence ID" value="NZ_JAAXKX010000002.1"/>
</dbReference>
<proteinExistence type="predicted"/>
<dbReference type="PANTHER" id="PTHR45947:SF3">
    <property type="entry name" value="SULFOQUINOVOSYL TRANSFERASE SQD2"/>
    <property type="match status" value="1"/>
</dbReference>
<evidence type="ECO:0000259" key="2">
    <source>
        <dbReference type="Pfam" id="PF13439"/>
    </source>
</evidence>
<evidence type="ECO:0000313" key="4">
    <source>
        <dbReference type="Proteomes" id="UP000740754"/>
    </source>
</evidence>
<feature type="domain" description="Glycosyl transferase family 1" evidence="1">
    <location>
        <begin position="212"/>
        <end position="346"/>
    </location>
</feature>
<name>A0ABX1I5U3_9GAMM</name>
<dbReference type="Gene3D" id="3.40.50.2000">
    <property type="entry name" value="Glycogen Phosphorylase B"/>
    <property type="match status" value="2"/>
</dbReference>
<reference evidence="3 4" key="1">
    <citation type="submission" date="2020-04" db="EMBL/GenBank/DDBJ databases">
        <title>Draft Whole-Genome sequence of Marichromatium bheemlicum DSM 18632, type strain.</title>
        <authorList>
            <person name="Kyndt J.A."/>
            <person name="Meyer T.E."/>
        </authorList>
    </citation>
    <scope>NUCLEOTIDE SEQUENCE [LARGE SCALE GENOMIC DNA]</scope>
    <source>
        <strain evidence="3 4">DSM 18632</strain>
    </source>
</reference>
<comment type="caution">
    <text evidence="3">The sequence shown here is derived from an EMBL/GenBank/DDBJ whole genome shotgun (WGS) entry which is preliminary data.</text>
</comment>
<dbReference type="Pfam" id="PF00534">
    <property type="entry name" value="Glycos_transf_1"/>
    <property type="match status" value="1"/>
</dbReference>
<dbReference type="InterPro" id="IPR028098">
    <property type="entry name" value="Glyco_trans_4-like_N"/>
</dbReference>
<dbReference type="Proteomes" id="UP000740754">
    <property type="component" value="Unassembled WGS sequence"/>
</dbReference>
<protein>
    <submittedName>
        <fullName evidence="3">Glycosyltransferase family 1 protein</fullName>
    </submittedName>
</protein>
<feature type="domain" description="Glycosyltransferase subfamily 4-like N-terminal" evidence="2">
    <location>
        <begin position="37"/>
        <end position="190"/>
    </location>
</feature>
<accession>A0ABX1I5U3</accession>
<evidence type="ECO:0000259" key="1">
    <source>
        <dbReference type="Pfam" id="PF00534"/>
    </source>
</evidence>
<dbReference type="EMBL" id="JAAXKX010000002">
    <property type="protein sequence ID" value="NKN32081.1"/>
    <property type="molecule type" value="Genomic_DNA"/>
</dbReference>
<keyword evidence="4" id="KW-1185">Reference proteome</keyword>
<sequence>MLSPQRPHQPPLPQSSRPIDASRLRVAILSDAAPERNGVGAYYRDLADHLRAAGARVELIAPRYRHGSWHGGLTFPLPGDPTQRLLVPSWPLVSGRLRRLRPNAIVVPTPGPFGMLGMHLAGRREIALVVGFHTHFEALTDLFPEWSGLRARVANAYLGTCHRMLFRRSQLVLANSHEMVEVARRIGANRAALMATPIAKRFLDQPPRPISPQFRRVLFAGRLAPEKNLESVVEAARQLPEIEFLVAGDGPLRPWLEQRCLEHPNLKHLGWVRRGQIMALLDSVDALVLPSRVESFGTIALEAMARARTVVVSSACGILSWELLGRGLHAIGEDETLADTLARLRDLDPALRERKARLARAAAIEINRRNLQHWLSVLSGDHGHSVDMRD</sequence>
<dbReference type="Pfam" id="PF13439">
    <property type="entry name" value="Glyco_transf_4"/>
    <property type="match status" value="1"/>
</dbReference>
<dbReference type="PANTHER" id="PTHR45947">
    <property type="entry name" value="SULFOQUINOVOSYL TRANSFERASE SQD2"/>
    <property type="match status" value="1"/>
</dbReference>
<evidence type="ECO:0000313" key="3">
    <source>
        <dbReference type="EMBL" id="NKN32081.1"/>
    </source>
</evidence>
<gene>
    <name evidence="3" type="ORF">HF203_02430</name>
</gene>